<comment type="similarity">
    <text evidence="6">Belongs to the Mrp/NBP35 ATP-binding proteins family.</text>
</comment>
<feature type="binding site" evidence="6">
    <location>
        <begin position="139"/>
        <end position="146"/>
    </location>
    <ligand>
        <name>ATP</name>
        <dbReference type="ChEBI" id="CHEBI:30616"/>
    </ligand>
</feature>
<evidence type="ECO:0000256" key="5">
    <source>
        <dbReference type="ARBA" id="ARBA00023014"/>
    </source>
</evidence>
<proteinExistence type="inferred from homology"/>
<dbReference type="InterPro" id="IPR033756">
    <property type="entry name" value="YlxH/NBP35"/>
</dbReference>
<gene>
    <name evidence="8" type="ORF">A2557_04135</name>
</gene>
<evidence type="ECO:0000256" key="2">
    <source>
        <dbReference type="ARBA" id="ARBA00022741"/>
    </source>
</evidence>
<dbReference type="HAMAP" id="MF_02040">
    <property type="entry name" value="Mrp_NBP35"/>
    <property type="match status" value="1"/>
</dbReference>
<name>A0A1F6GPF1_9PROT</name>
<keyword evidence="2 6" id="KW-0547">Nucleotide-binding</keyword>
<evidence type="ECO:0000256" key="3">
    <source>
        <dbReference type="ARBA" id="ARBA00022840"/>
    </source>
</evidence>
<reference evidence="8 9" key="1">
    <citation type="journal article" date="2016" name="Nat. Commun.">
        <title>Thousands of microbial genomes shed light on interconnected biogeochemical processes in an aquifer system.</title>
        <authorList>
            <person name="Anantharaman K."/>
            <person name="Brown C.T."/>
            <person name="Hug L.A."/>
            <person name="Sharon I."/>
            <person name="Castelle C.J."/>
            <person name="Probst A.J."/>
            <person name="Thomas B.C."/>
            <person name="Singh A."/>
            <person name="Wilkins M.J."/>
            <person name="Karaoz U."/>
            <person name="Brodie E.L."/>
            <person name="Williams K.H."/>
            <person name="Hubbard S.S."/>
            <person name="Banfield J.F."/>
        </authorList>
    </citation>
    <scope>NUCLEOTIDE SEQUENCE [LARGE SCALE GENOMIC DNA]</scope>
</reference>
<evidence type="ECO:0000256" key="1">
    <source>
        <dbReference type="ARBA" id="ARBA00022723"/>
    </source>
</evidence>
<dbReference type="Gene3D" id="3.40.50.300">
    <property type="entry name" value="P-loop containing nucleotide triphosphate hydrolases"/>
    <property type="match status" value="1"/>
</dbReference>
<evidence type="ECO:0000313" key="9">
    <source>
        <dbReference type="Proteomes" id="UP000177583"/>
    </source>
</evidence>
<dbReference type="GO" id="GO:0016887">
    <property type="term" value="F:ATP hydrolysis activity"/>
    <property type="evidence" value="ECO:0007669"/>
    <property type="project" value="UniProtKB-UniRule"/>
</dbReference>
<evidence type="ECO:0000313" key="8">
    <source>
        <dbReference type="EMBL" id="OGH00046.1"/>
    </source>
</evidence>
<accession>A0A1F6GPF1</accession>
<keyword evidence="4 6" id="KW-0408">Iron</keyword>
<dbReference type="CDD" id="cd02037">
    <property type="entry name" value="Mrp_NBP35"/>
    <property type="match status" value="1"/>
</dbReference>
<comment type="subunit">
    <text evidence="6">Homodimer.</text>
</comment>
<dbReference type="FunFam" id="3.40.50.300:FF:001119">
    <property type="entry name" value="Iron-sulfur cluster carrier protein"/>
    <property type="match status" value="1"/>
</dbReference>
<dbReference type="Pfam" id="PF10609">
    <property type="entry name" value="ParA"/>
    <property type="match status" value="1"/>
</dbReference>
<dbReference type="EMBL" id="MFNF01000050">
    <property type="protein sequence ID" value="OGH00046.1"/>
    <property type="molecule type" value="Genomic_DNA"/>
</dbReference>
<dbReference type="InterPro" id="IPR044304">
    <property type="entry name" value="NUBPL-like"/>
</dbReference>
<dbReference type="InterPro" id="IPR034904">
    <property type="entry name" value="FSCA_dom_sf"/>
</dbReference>
<dbReference type="Proteomes" id="UP000177583">
    <property type="component" value="Unassembled WGS sequence"/>
</dbReference>
<organism evidence="8 9">
    <name type="scientific">Candidatus Lambdaproteobacteria bacterium RIFOXYD2_FULL_56_26</name>
    <dbReference type="NCBI Taxonomy" id="1817773"/>
    <lineage>
        <taxon>Bacteria</taxon>
        <taxon>Pseudomonadati</taxon>
        <taxon>Pseudomonadota</taxon>
        <taxon>Candidatus Lambdaproteobacteria</taxon>
    </lineage>
</organism>
<dbReference type="GO" id="GO:0005524">
    <property type="term" value="F:ATP binding"/>
    <property type="evidence" value="ECO:0007669"/>
    <property type="project" value="UniProtKB-UniRule"/>
</dbReference>
<sequence>MDPLEQQIRDAFALIPFGDSGQNLLESDKVFSLEVIGNRAEVLLVIDHEHESFTNGLTQGIEAALKGCDGIDEVGINVVATFEEAQKTLAAHEHHHHGHEHGHAHPHAHDHAHAHPHAPAPQKRSYLGEYGQVVLVASGKGGVGKSTTAVNLALSLVALGKKVSLLDADIYGPSLPTMMGSRGEFSEVVGQQLMPISRHGIEFMSMGNLIDESEAVVWRGPMAHQVIEQMLRDTQWPGGDYMIIDLPPGTGDVQITLAQMTEASGAVIVCTPQDVALLDARKAVKMFEKVNIPILGMVENMSSFICPHCSKETPIFSKGGAQTESKEQGYAFLGSVPIELAVRLGGDEGQPVVVSAPQSAAAKAYRNIAAKLVEVLAEED</sequence>
<evidence type="ECO:0000256" key="6">
    <source>
        <dbReference type="HAMAP-Rule" id="MF_02040"/>
    </source>
</evidence>
<comment type="function">
    <text evidence="6">Binds and transfers iron-sulfur (Fe-S) clusters to target apoproteins. Can hydrolyze ATP.</text>
</comment>
<dbReference type="GO" id="GO:0140663">
    <property type="term" value="F:ATP-dependent FeS chaperone activity"/>
    <property type="evidence" value="ECO:0007669"/>
    <property type="project" value="InterPro"/>
</dbReference>
<feature type="compositionally biased region" description="Basic and acidic residues" evidence="7">
    <location>
        <begin position="101"/>
        <end position="113"/>
    </location>
</feature>
<dbReference type="GO" id="GO:0051539">
    <property type="term" value="F:4 iron, 4 sulfur cluster binding"/>
    <property type="evidence" value="ECO:0007669"/>
    <property type="project" value="TreeGrafter"/>
</dbReference>
<dbReference type="GO" id="GO:0016226">
    <property type="term" value="P:iron-sulfur cluster assembly"/>
    <property type="evidence" value="ECO:0007669"/>
    <property type="project" value="InterPro"/>
</dbReference>
<keyword evidence="3 6" id="KW-0067">ATP-binding</keyword>
<keyword evidence="5 6" id="KW-0411">Iron-sulfur</keyword>
<dbReference type="InterPro" id="IPR019591">
    <property type="entry name" value="Mrp/NBP35_ATP-bd"/>
</dbReference>
<dbReference type="InterPro" id="IPR027417">
    <property type="entry name" value="P-loop_NTPase"/>
</dbReference>
<dbReference type="SUPFAM" id="SSF117916">
    <property type="entry name" value="Fe-S cluster assembly (FSCA) domain-like"/>
    <property type="match status" value="1"/>
</dbReference>
<dbReference type="PANTHER" id="PTHR42961:SF2">
    <property type="entry name" value="IRON-SULFUR PROTEIN NUBPL"/>
    <property type="match status" value="1"/>
</dbReference>
<keyword evidence="6" id="KW-0378">Hydrolase</keyword>
<protein>
    <recommendedName>
        <fullName evidence="6">Iron-sulfur cluster carrier protein</fullName>
    </recommendedName>
</protein>
<dbReference type="SUPFAM" id="SSF52540">
    <property type="entry name" value="P-loop containing nucleoside triphosphate hydrolases"/>
    <property type="match status" value="1"/>
</dbReference>
<dbReference type="GO" id="GO:0046872">
    <property type="term" value="F:metal ion binding"/>
    <property type="evidence" value="ECO:0007669"/>
    <property type="project" value="UniProtKB-KW"/>
</dbReference>
<feature type="region of interest" description="Disordered" evidence="7">
    <location>
        <begin position="90"/>
        <end position="123"/>
    </location>
</feature>
<comment type="caution">
    <text evidence="8">The sequence shown here is derived from an EMBL/GenBank/DDBJ whole genome shotgun (WGS) entry which is preliminary data.</text>
</comment>
<evidence type="ECO:0000256" key="4">
    <source>
        <dbReference type="ARBA" id="ARBA00023004"/>
    </source>
</evidence>
<keyword evidence="1 6" id="KW-0479">Metal-binding</keyword>
<evidence type="ECO:0000256" key="7">
    <source>
        <dbReference type="SAM" id="MobiDB-lite"/>
    </source>
</evidence>
<dbReference type="AlphaFoldDB" id="A0A1F6GPF1"/>
<dbReference type="PANTHER" id="PTHR42961">
    <property type="entry name" value="IRON-SULFUR PROTEIN NUBPL"/>
    <property type="match status" value="1"/>
</dbReference>